<dbReference type="InterPro" id="IPR050320">
    <property type="entry name" value="N5-glutamine_MTase"/>
</dbReference>
<dbReference type="OrthoDB" id="9800643at2"/>
<comment type="catalytic activity">
    <reaction evidence="5">
        <text>L-glutaminyl-[peptide chain release factor] + S-adenosyl-L-methionine = N(5)-methyl-L-glutaminyl-[peptide chain release factor] + S-adenosyl-L-homocysteine + H(+)</text>
        <dbReference type="Rhea" id="RHEA:42896"/>
        <dbReference type="Rhea" id="RHEA-COMP:10271"/>
        <dbReference type="Rhea" id="RHEA-COMP:10272"/>
        <dbReference type="ChEBI" id="CHEBI:15378"/>
        <dbReference type="ChEBI" id="CHEBI:30011"/>
        <dbReference type="ChEBI" id="CHEBI:57856"/>
        <dbReference type="ChEBI" id="CHEBI:59789"/>
        <dbReference type="ChEBI" id="CHEBI:61891"/>
        <dbReference type="EC" id="2.1.1.297"/>
    </reaction>
</comment>
<keyword evidence="4" id="KW-0949">S-adenosyl-L-methionine</keyword>
<dbReference type="EC" id="2.1.1.297" evidence="1"/>
<dbReference type="Proteomes" id="UP000321662">
    <property type="component" value="Unassembled WGS sequence"/>
</dbReference>
<organism evidence="8 9">
    <name type="scientific">Alkalibacterium kapii</name>
    <dbReference type="NCBI Taxonomy" id="426704"/>
    <lineage>
        <taxon>Bacteria</taxon>
        <taxon>Bacillati</taxon>
        <taxon>Bacillota</taxon>
        <taxon>Bacilli</taxon>
        <taxon>Lactobacillales</taxon>
        <taxon>Carnobacteriaceae</taxon>
        <taxon>Alkalibacterium</taxon>
    </lineage>
</organism>
<name>A0A511AQF4_9LACT</name>
<evidence type="ECO:0000256" key="3">
    <source>
        <dbReference type="ARBA" id="ARBA00022679"/>
    </source>
</evidence>
<dbReference type="PANTHER" id="PTHR18895:SF74">
    <property type="entry name" value="MTRF1L RELEASE FACTOR GLUTAMINE METHYLTRANSFERASE"/>
    <property type="match status" value="1"/>
</dbReference>
<dbReference type="CDD" id="cd02440">
    <property type="entry name" value="AdoMet_MTases"/>
    <property type="match status" value="1"/>
</dbReference>
<dbReference type="InterPro" id="IPR019874">
    <property type="entry name" value="RF_methyltr_PrmC"/>
</dbReference>
<dbReference type="PANTHER" id="PTHR18895">
    <property type="entry name" value="HEMK METHYLTRANSFERASE"/>
    <property type="match status" value="1"/>
</dbReference>
<dbReference type="RefSeq" id="WP_146922603.1">
    <property type="nucleotide sequence ID" value="NZ_BJUY01000001.1"/>
</dbReference>
<feature type="domain" description="Methyltransferase small" evidence="6">
    <location>
        <begin position="112"/>
        <end position="199"/>
    </location>
</feature>
<dbReference type="GO" id="GO:0003676">
    <property type="term" value="F:nucleic acid binding"/>
    <property type="evidence" value="ECO:0007669"/>
    <property type="project" value="InterPro"/>
</dbReference>
<evidence type="ECO:0000256" key="5">
    <source>
        <dbReference type="ARBA" id="ARBA00048391"/>
    </source>
</evidence>
<dbReference type="NCBIfam" id="TIGR00536">
    <property type="entry name" value="hemK_fam"/>
    <property type="match status" value="1"/>
</dbReference>
<keyword evidence="3 8" id="KW-0808">Transferase</keyword>
<dbReference type="InterPro" id="IPR004556">
    <property type="entry name" value="HemK-like"/>
</dbReference>
<keyword evidence="2 8" id="KW-0489">Methyltransferase</keyword>
<evidence type="ECO:0000256" key="2">
    <source>
        <dbReference type="ARBA" id="ARBA00022603"/>
    </source>
</evidence>
<dbReference type="InterPro" id="IPR007848">
    <property type="entry name" value="Small_mtfrase_dom"/>
</dbReference>
<sequence>MNTETFKEATTYAEVLSWASSFLKQNKRDPNIAKWLLQERFGLTLTDFVSCQNKIMPKQARDRYIKDIKEAGKGRPPQQIVGHEWFYERKFMITNATLIPRPETEEWFHRYVKNLPERPLRVLDIGTGSGVLAVSHKLERPQDEVIAVDISQTALDVAKMNAHRLNADVTFHLSNMMSDVSGEFDLILSNPPYISQSEKSVMDESVIDFEPHIALFAQEDGLFFYKKIAEQSVERLRPEGCMILEIGYRQGRRLKEMLQTYFPEADIAIRTDFNNNDRTLHVNKG</sequence>
<accession>A0A511AQF4</accession>
<dbReference type="Pfam" id="PF05175">
    <property type="entry name" value="MTS"/>
    <property type="match status" value="1"/>
</dbReference>
<evidence type="ECO:0000256" key="4">
    <source>
        <dbReference type="ARBA" id="ARBA00022691"/>
    </source>
</evidence>
<evidence type="ECO:0000259" key="6">
    <source>
        <dbReference type="Pfam" id="PF05175"/>
    </source>
</evidence>
<dbReference type="NCBIfam" id="TIGR03534">
    <property type="entry name" value="RF_mod_PrmC"/>
    <property type="match status" value="1"/>
</dbReference>
<dbReference type="EMBL" id="BJUY01000001">
    <property type="protein sequence ID" value="GEK90408.1"/>
    <property type="molecule type" value="Genomic_DNA"/>
</dbReference>
<reference evidence="8 9" key="1">
    <citation type="submission" date="2019-07" db="EMBL/GenBank/DDBJ databases">
        <title>Whole genome shotgun sequence of Alkalibacterium kapii NBRC 103247.</title>
        <authorList>
            <person name="Hosoyama A."/>
            <person name="Uohara A."/>
            <person name="Ohji S."/>
            <person name="Ichikawa N."/>
        </authorList>
    </citation>
    <scope>NUCLEOTIDE SEQUENCE [LARGE SCALE GENOMIC DNA]</scope>
    <source>
        <strain evidence="8 9">NBRC 103247</strain>
    </source>
</reference>
<dbReference type="GO" id="GO:0102559">
    <property type="term" value="F:peptide chain release factor N(5)-glutamine methyltransferase activity"/>
    <property type="evidence" value="ECO:0007669"/>
    <property type="project" value="UniProtKB-EC"/>
</dbReference>
<dbReference type="InterPro" id="IPR040758">
    <property type="entry name" value="PrmC_N"/>
</dbReference>
<dbReference type="SUPFAM" id="SSF53335">
    <property type="entry name" value="S-adenosyl-L-methionine-dependent methyltransferases"/>
    <property type="match status" value="1"/>
</dbReference>
<dbReference type="AlphaFoldDB" id="A0A511AQF4"/>
<dbReference type="InterPro" id="IPR002052">
    <property type="entry name" value="DNA_methylase_N6_adenine_CS"/>
</dbReference>
<dbReference type="Gene3D" id="1.10.8.10">
    <property type="entry name" value="DNA helicase RuvA subunit, C-terminal domain"/>
    <property type="match status" value="1"/>
</dbReference>
<dbReference type="InterPro" id="IPR029063">
    <property type="entry name" value="SAM-dependent_MTases_sf"/>
</dbReference>
<dbReference type="GO" id="GO:0032259">
    <property type="term" value="P:methylation"/>
    <property type="evidence" value="ECO:0007669"/>
    <property type="project" value="UniProtKB-KW"/>
</dbReference>
<dbReference type="Pfam" id="PF17827">
    <property type="entry name" value="PrmC_N"/>
    <property type="match status" value="1"/>
</dbReference>
<dbReference type="PROSITE" id="PS00092">
    <property type="entry name" value="N6_MTASE"/>
    <property type="match status" value="1"/>
</dbReference>
<evidence type="ECO:0000313" key="8">
    <source>
        <dbReference type="EMBL" id="GEK90408.1"/>
    </source>
</evidence>
<comment type="caution">
    <text evidence="8">The sequence shown here is derived from an EMBL/GenBank/DDBJ whole genome shotgun (WGS) entry which is preliminary data.</text>
</comment>
<dbReference type="Gene3D" id="3.40.50.150">
    <property type="entry name" value="Vaccinia Virus protein VP39"/>
    <property type="match status" value="1"/>
</dbReference>
<evidence type="ECO:0000259" key="7">
    <source>
        <dbReference type="Pfam" id="PF17827"/>
    </source>
</evidence>
<proteinExistence type="predicted"/>
<gene>
    <name evidence="8" type="primary">prmC</name>
    <name evidence="8" type="ORF">AKA01nite_00300</name>
</gene>
<feature type="domain" description="Release factor glutamine methyltransferase N-terminal" evidence="7">
    <location>
        <begin position="14"/>
        <end position="82"/>
    </location>
</feature>
<keyword evidence="9" id="KW-1185">Reference proteome</keyword>
<protein>
    <recommendedName>
        <fullName evidence="1">peptide chain release factor N(5)-glutamine methyltransferase</fullName>
        <ecNumber evidence="1">2.1.1.297</ecNumber>
    </recommendedName>
</protein>
<evidence type="ECO:0000313" key="9">
    <source>
        <dbReference type="Proteomes" id="UP000321662"/>
    </source>
</evidence>
<evidence type="ECO:0000256" key="1">
    <source>
        <dbReference type="ARBA" id="ARBA00012771"/>
    </source>
</evidence>